<sequence>MSHEIRTPMNAILGLTQLVLESELKPQQENFLRKALVSSKALLNILNDILDFSKIEAGHLKLEALPFRIEEALRHSVDLFAARIQEKGLELSVDIAPDTPGEVIGDPLRLAQVLNNLLGNAVKFTEQGEICISVRPVSSTNNEWILHFAVSDTGIGVSEEQADCLFQPFMQADSTINRKFGGTGLGLSICHRLVTLMGGQIDVASNKRQGAIFSFTIRAHTTFPAALNLAAEPLAGKKVLLVSDQNTARQILIRLLKAWRLEVFSAANGEEVLEYFAQVERDGNSFDAVLIDSLVQGKSGLDIARNIDNTTNLKRIGHPSLFLMATVRERDELLAIADITDLIGIITKPILPSDLLNSLVSYFQPNSPDDLQHSAGMVSDRSCFDGARILLVEDNLINQEVATVFLQRRGVEVTVAQDGREAIDWVQRASFDAVLMDLHMPVMDGFEAASCIRNSPLGQTLPIIAMSAAVMPEDRERCTSVGMVDFIAKPINLSEMTACLKKWLPTRGAASAGAGFGPDSTVSAGDLFDHDRNCRSERTDIDQAMLTRLLHDFALEFADAPFRLDSLLKSGNYADAAELVHLIKGAAANLGLSDVTRTAQQFEQDIRSDDSTDYRAMFERALDTAVATISKTEKCNASAKVSKRETDRQSVFELLNALKPYLEEHEIIPKDLMETLYRTADSDSPNLALAQLIQQIDHFDNDGALFTVNHLTDVLESSINT</sequence>
<feature type="domain" description="Histidine kinase" evidence="14">
    <location>
        <begin position="1"/>
        <end position="221"/>
    </location>
</feature>
<reference evidence="17 18" key="1">
    <citation type="journal article" date="2011" name="J. Bacteriol.">
        <title>Complete Genome Sequence of the Aerobic Marine Methanotroph Methylomonas methanica MC09.</title>
        <authorList>
            <person name="Boden R."/>
            <person name="Cunliffe M."/>
            <person name="Scanlan J."/>
            <person name="Moussard H."/>
            <person name="Kits K.D."/>
            <person name="Klotz M.G."/>
            <person name="Jetten M.S."/>
            <person name="Vuilleumier S."/>
            <person name="Han J."/>
            <person name="Peters L."/>
            <person name="Mikhailova N."/>
            <person name="Teshima H."/>
            <person name="Tapia R."/>
            <person name="Kyrpides N."/>
            <person name="Ivanova N."/>
            <person name="Pagani I."/>
            <person name="Cheng J.F."/>
            <person name="Goodwin L."/>
            <person name="Han C."/>
            <person name="Hauser L."/>
            <person name="Land M.L."/>
            <person name="Lapidus A."/>
            <person name="Lucas S."/>
            <person name="Pitluck S."/>
            <person name="Woyke T."/>
            <person name="Stein L."/>
            <person name="Murrell J.C."/>
        </authorList>
    </citation>
    <scope>NUCLEOTIDE SEQUENCE [LARGE SCALE GENOMIC DNA]</scope>
    <source>
        <strain evidence="17 18">MC09</strain>
    </source>
</reference>
<dbReference type="Pfam" id="PF00512">
    <property type="entry name" value="HisKA"/>
    <property type="match status" value="1"/>
</dbReference>
<dbReference type="Gene3D" id="3.30.565.10">
    <property type="entry name" value="Histidine kinase-like ATPase, C-terminal domain"/>
    <property type="match status" value="1"/>
</dbReference>
<feature type="modified residue" description="4-aspartylphosphate" evidence="13">
    <location>
        <position position="437"/>
    </location>
</feature>
<evidence type="ECO:0000256" key="10">
    <source>
        <dbReference type="ARBA" id="ARBA00023012"/>
    </source>
</evidence>
<evidence type="ECO:0000256" key="3">
    <source>
        <dbReference type="ARBA" id="ARBA00012438"/>
    </source>
</evidence>
<evidence type="ECO:0000256" key="5">
    <source>
        <dbReference type="ARBA" id="ARBA00022553"/>
    </source>
</evidence>
<keyword evidence="10" id="KW-0902">Two-component regulatory system</keyword>
<dbReference type="GO" id="GO:0000155">
    <property type="term" value="F:phosphorelay sensor kinase activity"/>
    <property type="evidence" value="ECO:0007669"/>
    <property type="project" value="InterPro"/>
</dbReference>
<name>F9ZW03_METMM</name>
<evidence type="ECO:0000256" key="4">
    <source>
        <dbReference type="ARBA" id="ARBA00022475"/>
    </source>
</evidence>
<evidence type="ECO:0000259" key="14">
    <source>
        <dbReference type="PROSITE" id="PS50109"/>
    </source>
</evidence>
<evidence type="ECO:0000256" key="12">
    <source>
        <dbReference type="PROSITE-ProRule" id="PRU00110"/>
    </source>
</evidence>
<keyword evidence="9" id="KW-1133">Transmembrane helix</keyword>
<dbReference type="AlphaFoldDB" id="F9ZW03"/>
<keyword evidence="8" id="KW-0067">ATP-binding</keyword>
<feature type="domain" description="Response regulatory" evidence="15">
    <location>
        <begin position="388"/>
        <end position="504"/>
    </location>
</feature>
<dbReference type="PROSITE" id="PS50894">
    <property type="entry name" value="HPT"/>
    <property type="match status" value="1"/>
</dbReference>
<dbReference type="PROSITE" id="PS50110">
    <property type="entry name" value="RESPONSE_REGULATORY"/>
    <property type="match status" value="2"/>
</dbReference>
<dbReference type="InterPro" id="IPR008207">
    <property type="entry name" value="Sig_transdc_His_kin_Hpt_dom"/>
</dbReference>
<dbReference type="CDD" id="cd00082">
    <property type="entry name" value="HisKA"/>
    <property type="match status" value="1"/>
</dbReference>
<dbReference type="eggNOG" id="COG2198">
    <property type="taxonomic scope" value="Bacteria"/>
</dbReference>
<keyword evidence="11" id="KW-0472">Membrane</keyword>
<comment type="catalytic activity">
    <reaction evidence="1">
        <text>ATP + protein L-histidine = ADP + protein N-phospho-L-histidine.</text>
        <dbReference type="EC" id="2.7.13.3"/>
    </reaction>
</comment>
<dbReference type="eggNOG" id="COG0784">
    <property type="taxonomic scope" value="Bacteria"/>
</dbReference>
<dbReference type="SMART" id="SM00448">
    <property type="entry name" value="REC"/>
    <property type="match status" value="2"/>
</dbReference>
<accession>F9ZW03</accession>
<dbReference type="SUPFAM" id="SSF47384">
    <property type="entry name" value="Homodimeric domain of signal transducing histidine kinase"/>
    <property type="match status" value="1"/>
</dbReference>
<protein>
    <recommendedName>
        <fullName evidence="3">histidine kinase</fullName>
        <ecNumber evidence="3">2.7.13.3</ecNumber>
    </recommendedName>
</protein>
<dbReference type="HOGENOM" id="CLU_000445_104_15_6"/>
<feature type="domain" description="Response regulatory" evidence="15">
    <location>
        <begin position="238"/>
        <end position="363"/>
    </location>
</feature>
<dbReference type="PANTHER" id="PTHR45339:SF1">
    <property type="entry name" value="HYBRID SIGNAL TRANSDUCTION HISTIDINE KINASE J"/>
    <property type="match status" value="1"/>
</dbReference>
<evidence type="ECO:0000259" key="15">
    <source>
        <dbReference type="PROSITE" id="PS50110"/>
    </source>
</evidence>
<keyword evidence="18" id="KW-1185">Reference proteome</keyword>
<dbReference type="CDD" id="cd17546">
    <property type="entry name" value="REC_hyHK_CKI1_RcsC-like"/>
    <property type="match status" value="1"/>
</dbReference>
<keyword evidence="6" id="KW-0812">Transmembrane</keyword>
<dbReference type="InterPro" id="IPR005467">
    <property type="entry name" value="His_kinase_dom"/>
</dbReference>
<evidence type="ECO:0000256" key="9">
    <source>
        <dbReference type="ARBA" id="ARBA00022989"/>
    </source>
</evidence>
<dbReference type="InterPro" id="IPR011006">
    <property type="entry name" value="CheY-like_superfamily"/>
</dbReference>
<dbReference type="Pfam" id="PF02518">
    <property type="entry name" value="HATPase_c"/>
    <property type="match status" value="1"/>
</dbReference>
<gene>
    <name evidence="17" type="ordered locus">Metme_2407</name>
</gene>
<dbReference type="InterPro" id="IPR001789">
    <property type="entry name" value="Sig_transdc_resp-reg_receiver"/>
</dbReference>
<dbReference type="PRINTS" id="PR00344">
    <property type="entry name" value="BCTRLSENSOR"/>
</dbReference>
<evidence type="ECO:0000313" key="18">
    <source>
        <dbReference type="Proteomes" id="UP000008888"/>
    </source>
</evidence>
<dbReference type="SUPFAM" id="SSF55874">
    <property type="entry name" value="ATPase domain of HSP90 chaperone/DNA topoisomerase II/histidine kinase"/>
    <property type="match status" value="1"/>
</dbReference>
<dbReference type="InterPro" id="IPR003594">
    <property type="entry name" value="HATPase_dom"/>
</dbReference>
<dbReference type="SMART" id="SM00388">
    <property type="entry name" value="HisKA"/>
    <property type="match status" value="1"/>
</dbReference>
<comment type="subcellular location">
    <subcellularLocation>
        <location evidence="2">Cell membrane</location>
        <topology evidence="2">Multi-pass membrane protein</topology>
    </subcellularLocation>
</comment>
<dbReference type="Gene3D" id="3.40.50.2300">
    <property type="match status" value="2"/>
</dbReference>
<dbReference type="Pfam" id="PF01627">
    <property type="entry name" value="Hpt"/>
    <property type="match status" value="1"/>
</dbReference>
<dbReference type="STRING" id="857087.Metme_2407"/>
<feature type="domain" description="HPt" evidence="16">
    <location>
        <begin position="542"/>
        <end position="632"/>
    </location>
</feature>
<proteinExistence type="predicted"/>
<dbReference type="InterPro" id="IPR004358">
    <property type="entry name" value="Sig_transdc_His_kin-like_C"/>
</dbReference>
<dbReference type="EMBL" id="CP002738">
    <property type="protein sequence ID" value="AEG00807.1"/>
    <property type="molecule type" value="Genomic_DNA"/>
</dbReference>
<dbReference type="GO" id="GO:0005524">
    <property type="term" value="F:ATP binding"/>
    <property type="evidence" value="ECO:0007669"/>
    <property type="project" value="UniProtKB-KW"/>
</dbReference>
<evidence type="ECO:0000256" key="1">
    <source>
        <dbReference type="ARBA" id="ARBA00000085"/>
    </source>
</evidence>
<dbReference type="InterPro" id="IPR003661">
    <property type="entry name" value="HisK_dim/P_dom"/>
</dbReference>
<evidence type="ECO:0000256" key="11">
    <source>
        <dbReference type="ARBA" id="ARBA00023136"/>
    </source>
</evidence>
<dbReference type="OrthoDB" id="9810730at2"/>
<dbReference type="PANTHER" id="PTHR45339">
    <property type="entry name" value="HYBRID SIGNAL TRANSDUCTION HISTIDINE KINASE J"/>
    <property type="match status" value="1"/>
</dbReference>
<organism evidence="17 18">
    <name type="scientific">Methylomonas methanica (strain DSM 25384 / MC09)</name>
    <dbReference type="NCBI Taxonomy" id="857087"/>
    <lineage>
        <taxon>Bacteria</taxon>
        <taxon>Pseudomonadati</taxon>
        <taxon>Pseudomonadota</taxon>
        <taxon>Gammaproteobacteria</taxon>
        <taxon>Methylococcales</taxon>
        <taxon>Methylococcaceae</taxon>
        <taxon>Methylomonas</taxon>
    </lineage>
</organism>
<keyword evidence="4" id="KW-1003">Cell membrane</keyword>
<dbReference type="SUPFAM" id="SSF47226">
    <property type="entry name" value="Histidine-containing phosphotransfer domain, HPT domain"/>
    <property type="match status" value="1"/>
</dbReference>
<dbReference type="KEGG" id="mmt:Metme_2407"/>
<evidence type="ECO:0000256" key="7">
    <source>
        <dbReference type="ARBA" id="ARBA00022741"/>
    </source>
</evidence>
<evidence type="ECO:0000256" key="6">
    <source>
        <dbReference type="ARBA" id="ARBA00022692"/>
    </source>
</evidence>
<dbReference type="EC" id="2.7.13.3" evidence="3"/>
<dbReference type="InterPro" id="IPR036890">
    <property type="entry name" value="HATPase_C_sf"/>
</dbReference>
<reference evidence="18" key="3">
    <citation type="submission" date="2011-05" db="EMBL/GenBank/DDBJ databases">
        <title>Complete sequence of Methylomonas methanica MC09.</title>
        <authorList>
            <consortium name="US DOE Joint Genome Institute"/>
            <person name="Lucas S."/>
            <person name="Han J."/>
            <person name="Lapidus A."/>
            <person name="Cheng J.-F."/>
            <person name="Goodwin L."/>
            <person name="Pitluck S."/>
            <person name="Peters L."/>
            <person name="Mikhailova N."/>
            <person name="Teshima H."/>
            <person name="Han C."/>
            <person name="Tapia R."/>
            <person name="Land M."/>
            <person name="Hauser L."/>
            <person name="Kyrpides N."/>
            <person name="Ivanova N."/>
            <person name="Pagani I."/>
            <person name="Stein L."/>
            <person name="Woyke T."/>
        </authorList>
    </citation>
    <scope>NUCLEOTIDE SEQUENCE [LARGE SCALE GENOMIC DNA]</scope>
    <source>
        <strain evidence="18">MC09</strain>
    </source>
</reference>
<evidence type="ECO:0000256" key="13">
    <source>
        <dbReference type="PROSITE-ProRule" id="PRU00169"/>
    </source>
</evidence>
<dbReference type="Gene3D" id="1.20.120.160">
    <property type="entry name" value="HPT domain"/>
    <property type="match status" value="1"/>
</dbReference>
<dbReference type="GO" id="GO:0005886">
    <property type="term" value="C:plasma membrane"/>
    <property type="evidence" value="ECO:0007669"/>
    <property type="project" value="UniProtKB-SubCell"/>
</dbReference>
<dbReference type="CDD" id="cd16922">
    <property type="entry name" value="HATPase_EvgS-ArcB-TorS-like"/>
    <property type="match status" value="1"/>
</dbReference>
<evidence type="ECO:0000259" key="16">
    <source>
        <dbReference type="PROSITE" id="PS50894"/>
    </source>
</evidence>
<evidence type="ECO:0000256" key="2">
    <source>
        <dbReference type="ARBA" id="ARBA00004651"/>
    </source>
</evidence>
<keyword evidence="5 13" id="KW-0597">Phosphoprotein</keyword>
<dbReference type="InterPro" id="IPR036641">
    <property type="entry name" value="HPT_dom_sf"/>
</dbReference>
<feature type="modified residue" description="4-aspartylphosphate" evidence="13">
    <location>
        <position position="292"/>
    </location>
</feature>
<dbReference type="InterPro" id="IPR036097">
    <property type="entry name" value="HisK_dim/P_sf"/>
</dbReference>
<dbReference type="Pfam" id="PF00072">
    <property type="entry name" value="Response_reg"/>
    <property type="match status" value="2"/>
</dbReference>
<dbReference type="FunFam" id="3.30.565.10:FF:000010">
    <property type="entry name" value="Sensor histidine kinase RcsC"/>
    <property type="match status" value="1"/>
</dbReference>
<evidence type="ECO:0000256" key="8">
    <source>
        <dbReference type="ARBA" id="ARBA00022840"/>
    </source>
</evidence>
<keyword evidence="17" id="KW-0418">Kinase</keyword>
<keyword evidence="17" id="KW-0808">Transferase</keyword>
<dbReference type="Gene3D" id="1.10.287.130">
    <property type="match status" value="1"/>
</dbReference>
<dbReference type="eggNOG" id="COG2205">
    <property type="taxonomic scope" value="Bacteria"/>
</dbReference>
<dbReference type="CDD" id="cd00156">
    <property type="entry name" value="REC"/>
    <property type="match status" value="1"/>
</dbReference>
<dbReference type="PROSITE" id="PS50109">
    <property type="entry name" value="HIS_KIN"/>
    <property type="match status" value="1"/>
</dbReference>
<keyword evidence="7" id="KW-0547">Nucleotide-binding</keyword>
<evidence type="ECO:0000313" key="17">
    <source>
        <dbReference type="EMBL" id="AEG00807.1"/>
    </source>
</evidence>
<dbReference type="SUPFAM" id="SSF52172">
    <property type="entry name" value="CheY-like"/>
    <property type="match status" value="2"/>
</dbReference>
<dbReference type="Proteomes" id="UP000008888">
    <property type="component" value="Chromosome"/>
</dbReference>
<dbReference type="SMART" id="SM00387">
    <property type="entry name" value="HATPase_c"/>
    <property type="match status" value="1"/>
</dbReference>
<feature type="modified residue" description="Phosphohistidine" evidence="12">
    <location>
        <position position="581"/>
    </location>
</feature>
<reference key="2">
    <citation type="submission" date="2011-05" db="EMBL/GenBank/DDBJ databases">
        <title>Complete genome sequence of the aerobic marine methanotroph Methylomonas methanica MC09.</title>
        <authorList>
            <person name="Boden R."/>
            <person name="Cunliffe M."/>
            <person name="Scanlan J."/>
            <person name="Moussard H."/>
            <person name="Kits K.D."/>
            <person name="Klotz M."/>
            <person name="Jetten M."/>
            <person name="Vuilleumier S."/>
            <person name="Han J."/>
            <person name="Peters L."/>
            <person name="Mikhailova N."/>
            <person name="Teshima H."/>
            <person name="Tapia R."/>
            <person name="Kyrpides N."/>
            <person name="Ivanova N."/>
            <person name="Pagani I."/>
            <person name="Cheng J.-F."/>
            <person name="Goodwin L."/>
            <person name="Han C."/>
            <person name="Hauser L."/>
            <person name="Land M."/>
            <person name="Lapidus A."/>
            <person name="Lucas S."/>
            <person name="Pitluck S."/>
            <person name="Woyke T."/>
            <person name="Stein L.Y."/>
            <person name="Murrell C."/>
        </authorList>
    </citation>
    <scope>NUCLEOTIDE SEQUENCE</scope>
    <source>
        <strain>MC09</strain>
    </source>
</reference>